<dbReference type="Gene3D" id="3.30.360.10">
    <property type="entry name" value="Dihydrodipicolinate Reductase, domain 2"/>
    <property type="match status" value="1"/>
</dbReference>
<name>A0A9J6RR79_9GAMM</name>
<evidence type="ECO:0000313" key="3">
    <source>
        <dbReference type="Proteomes" id="UP001069090"/>
    </source>
</evidence>
<dbReference type="PANTHER" id="PTHR42955:SF1">
    <property type="entry name" value="GLYCERALDEHYDE-3-PHOSPHATE DEHYDROGENASE"/>
    <property type="match status" value="1"/>
</dbReference>
<dbReference type="InterPro" id="IPR020829">
    <property type="entry name" value="GlycerAld_3-P_DH_cat"/>
</dbReference>
<feature type="domain" description="Glyceraldehyde 3-phosphate dehydrogenase catalytic" evidence="1">
    <location>
        <begin position="36"/>
        <end position="115"/>
    </location>
</feature>
<evidence type="ECO:0000313" key="2">
    <source>
        <dbReference type="EMBL" id="MCZ0866793.1"/>
    </source>
</evidence>
<dbReference type="Gene3D" id="3.40.50.720">
    <property type="entry name" value="NAD(P)-binding Rossmann-like Domain"/>
    <property type="match status" value="1"/>
</dbReference>
<protein>
    <recommendedName>
        <fullName evidence="1">Glyceraldehyde 3-phosphate dehydrogenase catalytic domain-containing protein</fullName>
    </recommendedName>
</protein>
<organism evidence="2 3">
    <name type="scientific">Dasania phycosphaerae</name>
    <dbReference type="NCBI Taxonomy" id="2950436"/>
    <lineage>
        <taxon>Bacteria</taxon>
        <taxon>Pseudomonadati</taxon>
        <taxon>Pseudomonadota</taxon>
        <taxon>Gammaproteobacteria</taxon>
        <taxon>Cellvibrionales</taxon>
        <taxon>Spongiibacteraceae</taxon>
        <taxon>Dasania</taxon>
    </lineage>
</organism>
<dbReference type="PANTHER" id="PTHR42955">
    <property type="entry name" value="GLYCERALDEHYDE-3-PHOSPHATE DEHYDROGENASE"/>
    <property type="match status" value="1"/>
</dbReference>
<dbReference type="Pfam" id="PF02800">
    <property type="entry name" value="Gp_dh_C"/>
    <property type="match status" value="1"/>
</dbReference>
<keyword evidence="3" id="KW-1185">Reference proteome</keyword>
<dbReference type="InterPro" id="IPR052978">
    <property type="entry name" value="GAP_dehydrogenase"/>
</dbReference>
<proteinExistence type="predicted"/>
<comment type="caution">
    <text evidence="2">The sequence shown here is derived from an EMBL/GenBank/DDBJ whole genome shotgun (WGS) entry which is preliminary data.</text>
</comment>
<gene>
    <name evidence="2" type="ORF">O0V09_16395</name>
</gene>
<dbReference type="EMBL" id="JAPTGG010000016">
    <property type="protein sequence ID" value="MCZ0866793.1"/>
    <property type="molecule type" value="Genomic_DNA"/>
</dbReference>
<dbReference type="Proteomes" id="UP001069090">
    <property type="component" value="Unassembled WGS sequence"/>
</dbReference>
<accession>A0A9J6RR79</accession>
<evidence type="ECO:0000259" key="1">
    <source>
        <dbReference type="Pfam" id="PF02800"/>
    </source>
</evidence>
<dbReference type="AlphaFoldDB" id="A0A9J6RR79"/>
<sequence length="132" mass="14746">MWRCGGAYFSGLFGSHRESGRTELQRVRALPAAGLVEVFGGRSTNITLRLQNSVIVDDINQTLSDACEKTFMGVMDFTLQEWVSSDIIGNPYSAIIDGLSTRGIGDRTVKLQVWYDNEYGYACLLLDLLKNW</sequence>
<dbReference type="GO" id="GO:0016620">
    <property type="term" value="F:oxidoreductase activity, acting on the aldehyde or oxo group of donors, NAD or NADP as acceptor"/>
    <property type="evidence" value="ECO:0007669"/>
    <property type="project" value="InterPro"/>
</dbReference>
<dbReference type="SUPFAM" id="SSF55347">
    <property type="entry name" value="Glyceraldehyde-3-phosphate dehydrogenase-like, C-terminal domain"/>
    <property type="match status" value="1"/>
</dbReference>
<reference evidence="2 3" key="1">
    <citation type="submission" date="2022-12" db="EMBL/GenBank/DDBJ databases">
        <title>Dasania phycosphaerae sp. nov., isolated from particulate material of the south coast of Korea.</title>
        <authorList>
            <person name="Jiang Y."/>
        </authorList>
    </citation>
    <scope>NUCLEOTIDE SEQUENCE [LARGE SCALE GENOMIC DNA]</scope>
    <source>
        <strain evidence="2 3">GY-19</strain>
    </source>
</reference>